<gene>
    <name evidence="1" type="ORF">ACFQ4H_28910</name>
</gene>
<reference evidence="2" key="1">
    <citation type="journal article" date="2019" name="Int. J. Syst. Evol. Microbiol.">
        <title>The Global Catalogue of Microorganisms (GCM) 10K type strain sequencing project: providing services to taxonomists for standard genome sequencing and annotation.</title>
        <authorList>
            <consortium name="The Broad Institute Genomics Platform"/>
            <consortium name="The Broad Institute Genome Sequencing Center for Infectious Disease"/>
            <person name="Wu L."/>
            <person name="Ma J."/>
        </authorList>
    </citation>
    <scope>NUCLEOTIDE SEQUENCE [LARGE SCALE GENOMIC DNA]</scope>
    <source>
        <strain evidence="2">JCM 31037</strain>
    </source>
</reference>
<dbReference type="RefSeq" id="WP_377576880.1">
    <property type="nucleotide sequence ID" value="NZ_JBHTMP010000067.1"/>
</dbReference>
<accession>A0ABW3YLI9</accession>
<organism evidence="1 2">
    <name type="scientific">Micromonospora sonneratiae</name>
    <dbReference type="NCBI Taxonomy" id="1184706"/>
    <lineage>
        <taxon>Bacteria</taxon>
        <taxon>Bacillati</taxon>
        <taxon>Actinomycetota</taxon>
        <taxon>Actinomycetes</taxon>
        <taxon>Micromonosporales</taxon>
        <taxon>Micromonosporaceae</taxon>
        <taxon>Micromonospora</taxon>
    </lineage>
</organism>
<proteinExistence type="predicted"/>
<evidence type="ECO:0000313" key="2">
    <source>
        <dbReference type="Proteomes" id="UP001597260"/>
    </source>
</evidence>
<dbReference type="EMBL" id="JBHTMP010000067">
    <property type="protein sequence ID" value="MFD1325114.1"/>
    <property type="molecule type" value="Genomic_DNA"/>
</dbReference>
<sequence length="95" mass="10435">MGEVRKIAPVESARFVAHLPFTAADMSSALVFTRTLVRSLAFLDQLDGGEATVSFEDGQGNRERVFCDLLTETGRRCERRAGHPGSCLPRDGRHS</sequence>
<keyword evidence="2" id="KW-1185">Reference proteome</keyword>
<protein>
    <submittedName>
        <fullName evidence="1">Uncharacterized protein</fullName>
    </submittedName>
</protein>
<evidence type="ECO:0000313" key="1">
    <source>
        <dbReference type="EMBL" id="MFD1325114.1"/>
    </source>
</evidence>
<comment type="caution">
    <text evidence="1">The sequence shown here is derived from an EMBL/GenBank/DDBJ whole genome shotgun (WGS) entry which is preliminary data.</text>
</comment>
<name>A0ABW3YLI9_9ACTN</name>
<dbReference type="Proteomes" id="UP001597260">
    <property type="component" value="Unassembled WGS sequence"/>
</dbReference>